<dbReference type="SUPFAM" id="SSF56300">
    <property type="entry name" value="Metallo-dependent phosphatases"/>
    <property type="match status" value="1"/>
</dbReference>
<dbReference type="GO" id="GO:0000724">
    <property type="term" value="P:double-strand break repair via homologous recombination"/>
    <property type="evidence" value="ECO:0007669"/>
    <property type="project" value="TreeGrafter"/>
</dbReference>
<dbReference type="WBParaSite" id="Hba_04951">
    <property type="protein sequence ID" value="Hba_04951"/>
    <property type="gene ID" value="Hba_04951"/>
</dbReference>
<evidence type="ECO:0000313" key="3">
    <source>
        <dbReference type="Proteomes" id="UP000095283"/>
    </source>
</evidence>
<dbReference type="GO" id="GO:0097552">
    <property type="term" value="P:mitochondrial double-strand break repair via homologous recombination"/>
    <property type="evidence" value="ECO:0007669"/>
    <property type="project" value="TreeGrafter"/>
</dbReference>
<dbReference type="Gene3D" id="3.60.21.10">
    <property type="match status" value="1"/>
</dbReference>
<keyword evidence="1" id="KW-0378">Hydrolase</keyword>
<dbReference type="GO" id="GO:0031573">
    <property type="term" value="P:mitotic intra-S DNA damage checkpoint signaling"/>
    <property type="evidence" value="ECO:0007669"/>
    <property type="project" value="TreeGrafter"/>
</dbReference>
<reference evidence="4" key="1">
    <citation type="submission" date="2016-11" db="UniProtKB">
        <authorList>
            <consortium name="WormBaseParasite"/>
        </authorList>
    </citation>
    <scope>IDENTIFICATION</scope>
</reference>
<dbReference type="AlphaFoldDB" id="A0A1I7WIV9"/>
<evidence type="ECO:0000256" key="1">
    <source>
        <dbReference type="ARBA" id="ARBA00022801"/>
    </source>
</evidence>
<dbReference type="GO" id="GO:0006303">
    <property type="term" value="P:double-strand break repair via nonhomologous end joining"/>
    <property type="evidence" value="ECO:0007669"/>
    <property type="project" value="TreeGrafter"/>
</dbReference>
<dbReference type="Pfam" id="PF00149">
    <property type="entry name" value="Metallophos"/>
    <property type="match status" value="1"/>
</dbReference>
<organism evidence="3 4">
    <name type="scientific">Heterorhabditis bacteriophora</name>
    <name type="common">Entomopathogenic nematode worm</name>
    <dbReference type="NCBI Taxonomy" id="37862"/>
    <lineage>
        <taxon>Eukaryota</taxon>
        <taxon>Metazoa</taxon>
        <taxon>Ecdysozoa</taxon>
        <taxon>Nematoda</taxon>
        <taxon>Chromadorea</taxon>
        <taxon>Rhabditida</taxon>
        <taxon>Rhabditina</taxon>
        <taxon>Rhabditomorpha</taxon>
        <taxon>Strongyloidea</taxon>
        <taxon>Heterorhabditidae</taxon>
        <taxon>Heterorhabditis</taxon>
    </lineage>
</organism>
<dbReference type="GO" id="GO:0035861">
    <property type="term" value="C:site of double-strand break"/>
    <property type="evidence" value="ECO:0007669"/>
    <property type="project" value="TreeGrafter"/>
</dbReference>
<dbReference type="PANTHER" id="PTHR10139:SF1">
    <property type="entry name" value="DOUBLE-STRAND BREAK REPAIR PROTEIN MRE11"/>
    <property type="match status" value="1"/>
</dbReference>
<sequence length="369" mass="41027">MCGDDDIDDYGMVDGQEDSLLTIPSNLINETLVEKIEEQGDSDANVMKILVATDIHVGFGENKANRYLDSINTFEEVLKIATQKQVDMVLLGGDLFHENNPSRDMQHRVVQLLRQYCLSDREVALEFLSDASTNFSHSRFGRVNYEDCNLNVGLPIFTIHGNHDDMAGKGLTALDLLHESGLVNLFGKFEDVDQYEVTPILLRKGSTRVALFGIGSQRDDRLCRAFAEKCLSCEVFRAIYIYIYFRFGVIYAGPWASLQPINGRRMGAKFDDRVANAADMIVTKTISGEKKAKKNASSLLNDPLGTISAASLDQVISQYFDGKPWEERLTVLTHGAIGEAVETFAEDDSVSATKANQEFKLAMEIVILS</sequence>
<keyword evidence="3" id="KW-1185">Reference proteome</keyword>
<dbReference type="Pfam" id="PF04152">
    <property type="entry name" value="Mre11_DNA_bind"/>
    <property type="match status" value="1"/>
</dbReference>
<proteinExistence type="predicted"/>
<dbReference type="GO" id="GO:0030145">
    <property type="term" value="F:manganese ion binding"/>
    <property type="evidence" value="ECO:0007669"/>
    <property type="project" value="InterPro"/>
</dbReference>
<protein>
    <submittedName>
        <fullName evidence="4">Mre11_DNA_bind domain-containing protein</fullName>
    </submittedName>
</protein>
<evidence type="ECO:0000259" key="2">
    <source>
        <dbReference type="SMART" id="SM01347"/>
    </source>
</evidence>
<dbReference type="Proteomes" id="UP000095283">
    <property type="component" value="Unplaced"/>
</dbReference>
<dbReference type="InterPro" id="IPR004843">
    <property type="entry name" value="Calcineurin-like_PHP"/>
</dbReference>
<dbReference type="GO" id="GO:0007095">
    <property type="term" value="P:mitotic G2 DNA damage checkpoint signaling"/>
    <property type="evidence" value="ECO:0007669"/>
    <property type="project" value="TreeGrafter"/>
</dbReference>
<dbReference type="GO" id="GO:0000723">
    <property type="term" value="P:telomere maintenance"/>
    <property type="evidence" value="ECO:0007669"/>
    <property type="project" value="TreeGrafter"/>
</dbReference>
<dbReference type="GO" id="GO:0030870">
    <property type="term" value="C:Mre11 complex"/>
    <property type="evidence" value="ECO:0007669"/>
    <property type="project" value="TreeGrafter"/>
</dbReference>
<dbReference type="PANTHER" id="PTHR10139">
    <property type="entry name" value="DOUBLE-STRAND BREAK REPAIR PROTEIN MRE11"/>
    <property type="match status" value="1"/>
</dbReference>
<evidence type="ECO:0000313" key="4">
    <source>
        <dbReference type="WBParaSite" id="Hba_04951"/>
    </source>
</evidence>
<accession>A0A1I7WIV9</accession>
<name>A0A1I7WIV9_HETBA</name>
<dbReference type="InterPro" id="IPR041796">
    <property type="entry name" value="Mre11_N"/>
</dbReference>
<dbReference type="GO" id="GO:0000014">
    <property type="term" value="F:single-stranded DNA endodeoxyribonuclease activity"/>
    <property type="evidence" value="ECO:0007669"/>
    <property type="project" value="TreeGrafter"/>
</dbReference>
<dbReference type="SMART" id="SM01347">
    <property type="entry name" value="Mre11_DNA_bind"/>
    <property type="match status" value="1"/>
</dbReference>
<dbReference type="InterPro" id="IPR029052">
    <property type="entry name" value="Metallo-depent_PP-like"/>
</dbReference>
<dbReference type="CDD" id="cd00840">
    <property type="entry name" value="MPP_Mre11_N"/>
    <property type="match status" value="1"/>
</dbReference>
<dbReference type="GO" id="GO:0042138">
    <property type="term" value="P:meiotic DNA double-strand break formation"/>
    <property type="evidence" value="ECO:0007669"/>
    <property type="project" value="TreeGrafter"/>
</dbReference>
<dbReference type="InterPro" id="IPR007281">
    <property type="entry name" value="Mre11_DNA-bd"/>
</dbReference>
<feature type="domain" description="Mre11 DNA-binding" evidence="2">
    <location>
        <begin position="195"/>
        <end position="344"/>
    </location>
</feature>